<dbReference type="SUPFAM" id="SSF55347">
    <property type="entry name" value="Glyceraldehyde-3-phosphate dehydrogenase-like, C-terminal domain"/>
    <property type="match status" value="1"/>
</dbReference>
<evidence type="ECO:0000259" key="5">
    <source>
        <dbReference type="Pfam" id="PF01408"/>
    </source>
</evidence>
<reference evidence="8" key="1">
    <citation type="journal article" date="2019" name="Int. J. Syst. Evol. Microbiol.">
        <title>The Global Catalogue of Microorganisms (GCM) 10K type strain sequencing project: providing services to taxonomists for standard genome sequencing and annotation.</title>
        <authorList>
            <consortium name="The Broad Institute Genomics Platform"/>
            <consortium name="The Broad Institute Genome Sequencing Center for Infectious Disease"/>
            <person name="Wu L."/>
            <person name="Ma J."/>
        </authorList>
    </citation>
    <scope>NUCLEOTIDE SEQUENCE [LARGE SCALE GENOMIC DNA]</scope>
    <source>
        <strain evidence="8">CGMCC 1.3685</strain>
    </source>
</reference>
<dbReference type="EMBL" id="BMKX01000002">
    <property type="protein sequence ID" value="GGJ54218.1"/>
    <property type="molecule type" value="Genomic_DNA"/>
</dbReference>
<evidence type="ECO:0000259" key="6">
    <source>
        <dbReference type="Pfam" id="PF22725"/>
    </source>
</evidence>
<dbReference type="Gene3D" id="3.30.360.10">
    <property type="entry name" value="Dihydrodipicolinate Reductase, domain 2"/>
    <property type="match status" value="1"/>
</dbReference>
<keyword evidence="2" id="KW-0560">Oxidoreductase</keyword>
<feature type="domain" description="Gfo/Idh/MocA-like oxidoreductase N-terminal" evidence="5">
    <location>
        <begin position="26"/>
        <end position="142"/>
    </location>
</feature>
<comment type="similarity">
    <text evidence="1">Belongs to the Gfo/Idh/MocA family.</text>
</comment>
<dbReference type="Proteomes" id="UP000606115">
    <property type="component" value="Unassembled WGS sequence"/>
</dbReference>
<dbReference type="InterPro" id="IPR000683">
    <property type="entry name" value="Gfo/Idh/MocA-like_OxRdtase_N"/>
</dbReference>
<dbReference type="GeneID" id="303303487"/>
<dbReference type="InterPro" id="IPR036291">
    <property type="entry name" value="NAD(P)-bd_dom_sf"/>
</dbReference>
<dbReference type="PANTHER" id="PTHR22604">
    <property type="entry name" value="OXIDOREDUCTASES"/>
    <property type="match status" value="1"/>
</dbReference>
<feature type="region of interest" description="Disordered" evidence="4">
    <location>
        <begin position="1"/>
        <end position="20"/>
    </location>
</feature>
<evidence type="ECO:0000313" key="8">
    <source>
        <dbReference type="Proteomes" id="UP000606115"/>
    </source>
</evidence>
<evidence type="ECO:0000256" key="1">
    <source>
        <dbReference type="ARBA" id="ARBA00010928"/>
    </source>
</evidence>
<dbReference type="SUPFAM" id="SSF51735">
    <property type="entry name" value="NAD(P)-binding Rossmann-fold domains"/>
    <property type="match status" value="1"/>
</dbReference>
<feature type="domain" description="GFO/IDH/MocA-like oxidoreductase" evidence="6">
    <location>
        <begin position="153"/>
        <end position="268"/>
    </location>
</feature>
<evidence type="ECO:0000313" key="7">
    <source>
        <dbReference type="EMBL" id="GGJ54218.1"/>
    </source>
</evidence>
<dbReference type="Pfam" id="PF01408">
    <property type="entry name" value="GFO_IDH_MocA"/>
    <property type="match status" value="1"/>
</dbReference>
<protein>
    <submittedName>
        <fullName evidence="7">Oxidoreductase</fullName>
    </submittedName>
</protein>
<dbReference type="Pfam" id="PF22725">
    <property type="entry name" value="GFO_IDH_MocA_C3"/>
    <property type="match status" value="1"/>
</dbReference>
<dbReference type="InterPro" id="IPR055170">
    <property type="entry name" value="GFO_IDH_MocA-like_dom"/>
</dbReference>
<evidence type="ECO:0000256" key="2">
    <source>
        <dbReference type="ARBA" id="ARBA00023002"/>
    </source>
</evidence>
<evidence type="ECO:0000256" key="3">
    <source>
        <dbReference type="ARBA" id="ARBA00023027"/>
    </source>
</evidence>
<dbReference type="InterPro" id="IPR050984">
    <property type="entry name" value="Gfo/Idh/MocA_domain"/>
</dbReference>
<keyword evidence="3" id="KW-0520">NAD</keyword>
<dbReference type="RefSeq" id="WP_096256536.1">
    <property type="nucleotide sequence ID" value="NZ_BMKX01000002.1"/>
</dbReference>
<dbReference type="Gene3D" id="3.40.50.720">
    <property type="entry name" value="NAD(P)-binding Rossmann-like Domain"/>
    <property type="match status" value="1"/>
</dbReference>
<sequence length="352" mass="37500">MKSHILTPPVAQPGAAPSQAATGRTLNWGVVATGRIVAKVLGDLQALEDANVCAVSSRDVVKARAFADEHGIERAYGSYQELLADAQLDAVYIATPHGQHFEIAMAALAAGKHVVCEKSLTINAAEARTLVNFAGERSLFLMEALWARFTPAFARALAIIESGELGEISWVQADLGFLAQYDPAWRLFDPKAGGGALLDLAVYPLTWAVGALGFPDSVQAVAQLNADGVDTQTAINLGYAAGGHAQLMVTLTGNAPQQARVVGSAGWLATNTPLHNASQLIVHPTDGPARVEEFEAVGENYGYEFREATRCIQQGLTASPTMPWEHSVKTMELFDTIRASVGVRYPNDLLTH</sequence>
<dbReference type="PANTHER" id="PTHR22604:SF105">
    <property type="entry name" value="TRANS-1,2-DIHYDROBENZENE-1,2-DIOL DEHYDROGENASE"/>
    <property type="match status" value="1"/>
</dbReference>
<keyword evidence="8" id="KW-1185">Reference proteome</keyword>
<gene>
    <name evidence="7" type="ORF">GCM10007173_11030</name>
</gene>
<proteinExistence type="inferred from homology"/>
<name>A0ABQ2DD68_9MICC</name>
<organism evidence="7 8">
    <name type="scientific">Glutamicibacter ardleyensis</name>
    <dbReference type="NCBI Taxonomy" id="225894"/>
    <lineage>
        <taxon>Bacteria</taxon>
        <taxon>Bacillati</taxon>
        <taxon>Actinomycetota</taxon>
        <taxon>Actinomycetes</taxon>
        <taxon>Micrococcales</taxon>
        <taxon>Micrococcaceae</taxon>
        <taxon>Glutamicibacter</taxon>
    </lineage>
</organism>
<evidence type="ECO:0000256" key="4">
    <source>
        <dbReference type="SAM" id="MobiDB-lite"/>
    </source>
</evidence>
<comment type="caution">
    <text evidence="7">The sequence shown here is derived from an EMBL/GenBank/DDBJ whole genome shotgun (WGS) entry which is preliminary data.</text>
</comment>
<accession>A0ABQ2DD68</accession>